<dbReference type="Gene3D" id="3.10.490.10">
    <property type="entry name" value="Gamma-glutamyl cyclotransferase-like"/>
    <property type="match status" value="1"/>
</dbReference>
<dbReference type="PANTHER" id="PTHR12192:SF2">
    <property type="entry name" value="GLUTATHIONE-SPECIFIC GAMMA-GLUTAMYLCYCLOTRANSFERASE 2"/>
    <property type="match status" value="1"/>
</dbReference>
<dbReference type="EC" id="4.3.2.7" evidence="1"/>
<dbReference type="PANTHER" id="PTHR12192">
    <property type="entry name" value="CATION TRANSPORT PROTEIN CHAC-RELATED"/>
    <property type="match status" value="1"/>
</dbReference>
<evidence type="ECO:0000256" key="3">
    <source>
        <dbReference type="SAM" id="MobiDB-lite"/>
    </source>
</evidence>
<name>A0ABR4MXB9_9FUNG</name>
<keyword evidence="2" id="KW-0456">Lyase</keyword>
<evidence type="ECO:0000313" key="6">
    <source>
        <dbReference type="Proteomes" id="UP001527925"/>
    </source>
</evidence>
<feature type="compositionally biased region" description="Low complexity" evidence="3">
    <location>
        <begin position="298"/>
        <end position="308"/>
    </location>
</feature>
<protein>
    <recommendedName>
        <fullName evidence="1">glutathione-specific gamma-glutamylcyclotransferase</fullName>
        <ecNumber evidence="1">4.3.2.7</ecNumber>
    </recommendedName>
</protein>
<dbReference type="InterPro" id="IPR036568">
    <property type="entry name" value="GGCT-like_sf"/>
</dbReference>
<dbReference type="InterPro" id="IPR013024">
    <property type="entry name" value="GGCT-like"/>
</dbReference>
<reference evidence="5 6" key="1">
    <citation type="submission" date="2023-09" db="EMBL/GenBank/DDBJ databases">
        <title>Pangenome analysis of Batrachochytrium dendrobatidis and related Chytrids.</title>
        <authorList>
            <person name="Yacoub M.N."/>
            <person name="Stajich J.E."/>
            <person name="James T.Y."/>
        </authorList>
    </citation>
    <scope>NUCLEOTIDE SEQUENCE [LARGE SCALE GENOMIC DNA]</scope>
    <source>
        <strain evidence="5 6">JEL0888</strain>
    </source>
</reference>
<sequence length="1067" mass="118370">MSGRAKTAGPSRSRWNPSALLFLPDKYLMAGFSRPQTAATHRSRHRSEAHASAPSLSRHSHRTTSDRMGGAAEREEAAQRSSGPTGAYTIPDAESVARRQLELDSRRMYQDDVRRHHHHAHELADRRLRSASAACFGSKKSPARLRSELAGSARTPSAKVAPAAERSHTPARGAALGGIDLAGCGSDGVDDGSADIGIDSERLFALTIEFLEKHGLGDPITRHDASNDDMLQVGPDGTYNREARHAERTAIEGRTKATKIQQDPQQLHDAFMRFVSRCILRGPDGSRPGTRLDRRLRSSSATSQSSLRPSDDESEGDLARAQRPRTSTAQAIAAERLSVGKRSEGEPATAASRPATGVDRRGAGGRPESAHSKTRKVLIQSRIKRPHVMTLDEADLVRDFLELTAPFNELRKSHPPTLADWYLANHGKEPIWNSKAFSVKKYIMLYLKSQAAAEQAILERQRALAAGNSGSAQSRQQASNDDDKTAATSQVVMQRRGNLSSAGAGVGEQLRAMFFVNHPETIAPFKKSGFERTPDDIKILFRAMRGIKAFKDLSDFILGQLCGVLKYQEYEPNRAVFRQGDQGTAWYIILSGACTVQISKTGRIEDSIAVATLNAGSGFGDLALVNDKPRAATILTAAYCELVSVEKADYNRIIKFIHEKEMKEKTYFLRKIPMFSEWPTTQLRQIAQIIIWRKFAPGAALQTQGQKLTDFQIIKTGTCHLFQELKMADGKAFRVEIGTLGQLEYFGEEGVVWEETKGEDESAHVSYAKSTIIAGDETPGGVEVAVITNFDARARFKNNLVLNPVHDKNAHDLLHLHRMAVKRKVWDREKTRTINRMVRERLKDPNMTAARWKALLETEKKLAAMWVFGYGSLIWKVDFPVERSEPGYVTGFVRRFWQGSEDHRGTPERPGRVLTLVPLPEWQRRFAHVDPHPATRVWGVVHKVPDAQADEVRRHLDHREKNGYDTLRAPVFRKDGSVTEPEALIYIATTDNEMFLGPAASLDAVARHIYECVGPSGPNKEYLYGLDKALRERFDETDPHVADLARLVRELDGVPAPAEANGAAQSS</sequence>
<feature type="domain" description="Cyclic nucleotide-binding" evidence="4">
    <location>
        <begin position="549"/>
        <end position="671"/>
    </location>
</feature>
<dbReference type="EMBL" id="JADGIZ020000084">
    <property type="protein sequence ID" value="KAL2911901.1"/>
    <property type="molecule type" value="Genomic_DNA"/>
</dbReference>
<dbReference type="Pfam" id="PF00027">
    <property type="entry name" value="cNMP_binding"/>
    <property type="match status" value="1"/>
</dbReference>
<dbReference type="SMART" id="SM00100">
    <property type="entry name" value="cNMP"/>
    <property type="match status" value="2"/>
</dbReference>
<proteinExistence type="predicted"/>
<feature type="region of interest" description="Disordered" evidence="3">
    <location>
        <begin position="280"/>
        <end position="377"/>
    </location>
</feature>
<dbReference type="PROSITE" id="PS50042">
    <property type="entry name" value="CNMP_BINDING_3"/>
    <property type="match status" value="2"/>
</dbReference>
<dbReference type="InterPro" id="IPR014710">
    <property type="entry name" value="RmlC-like_jellyroll"/>
</dbReference>
<feature type="region of interest" description="Disordered" evidence="3">
    <location>
        <begin position="222"/>
        <end position="242"/>
    </location>
</feature>
<dbReference type="CDD" id="cd00038">
    <property type="entry name" value="CAP_ED"/>
    <property type="match status" value="2"/>
</dbReference>
<dbReference type="Pfam" id="PF04752">
    <property type="entry name" value="ChaC"/>
    <property type="match status" value="1"/>
</dbReference>
<dbReference type="Gene3D" id="2.60.120.10">
    <property type="entry name" value="Jelly Rolls"/>
    <property type="match status" value="2"/>
</dbReference>
<feature type="region of interest" description="Disordered" evidence="3">
    <location>
        <begin position="33"/>
        <end position="96"/>
    </location>
</feature>
<gene>
    <name evidence="5" type="primary">RAPGEFL1_2</name>
    <name evidence="5" type="ORF">HK105_208621</name>
</gene>
<evidence type="ECO:0000256" key="1">
    <source>
        <dbReference type="ARBA" id="ARBA00012344"/>
    </source>
</evidence>
<dbReference type="CDD" id="cd06661">
    <property type="entry name" value="GGCT_like"/>
    <property type="match status" value="1"/>
</dbReference>
<dbReference type="InterPro" id="IPR018490">
    <property type="entry name" value="cNMP-bd_dom_sf"/>
</dbReference>
<evidence type="ECO:0000313" key="5">
    <source>
        <dbReference type="EMBL" id="KAL2911901.1"/>
    </source>
</evidence>
<evidence type="ECO:0000259" key="4">
    <source>
        <dbReference type="PROSITE" id="PS50042"/>
    </source>
</evidence>
<dbReference type="InterPro" id="IPR000595">
    <property type="entry name" value="cNMP-bd_dom"/>
</dbReference>
<feature type="region of interest" description="Disordered" evidence="3">
    <location>
        <begin position="468"/>
        <end position="489"/>
    </location>
</feature>
<dbReference type="InterPro" id="IPR006840">
    <property type="entry name" value="ChaC"/>
</dbReference>
<evidence type="ECO:0000256" key="2">
    <source>
        <dbReference type="ARBA" id="ARBA00023239"/>
    </source>
</evidence>
<dbReference type="SUPFAM" id="SSF110857">
    <property type="entry name" value="Gamma-glutamyl cyclotransferase-like"/>
    <property type="match status" value="1"/>
</dbReference>
<dbReference type="SUPFAM" id="SSF51206">
    <property type="entry name" value="cAMP-binding domain-like"/>
    <property type="match status" value="2"/>
</dbReference>
<feature type="region of interest" description="Disordered" evidence="3">
    <location>
        <begin position="135"/>
        <end position="171"/>
    </location>
</feature>
<dbReference type="Proteomes" id="UP001527925">
    <property type="component" value="Unassembled WGS sequence"/>
</dbReference>
<feature type="domain" description="Cyclic nucleotide-binding" evidence="4">
    <location>
        <begin position="674"/>
        <end position="765"/>
    </location>
</feature>
<accession>A0ABR4MXB9</accession>
<comment type="caution">
    <text evidence="5">The sequence shown here is derived from an EMBL/GenBank/DDBJ whole genome shotgun (WGS) entry which is preliminary data.</text>
</comment>
<keyword evidence="6" id="KW-1185">Reference proteome</keyword>
<feature type="compositionally biased region" description="Polar residues" evidence="3">
    <location>
        <begin position="468"/>
        <end position="479"/>
    </location>
</feature>
<organism evidence="5 6">
    <name type="scientific">Polyrhizophydium stewartii</name>
    <dbReference type="NCBI Taxonomy" id="2732419"/>
    <lineage>
        <taxon>Eukaryota</taxon>
        <taxon>Fungi</taxon>
        <taxon>Fungi incertae sedis</taxon>
        <taxon>Chytridiomycota</taxon>
        <taxon>Chytridiomycota incertae sedis</taxon>
        <taxon>Chytridiomycetes</taxon>
        <taxon>Rhizophydiales</taxon>
        <taxon>Rhizophydiales incertae sedis</taxon>
        <taxon>Polyrhizophydium</taxon>
    </lineage>
</organism>